<evidence type="ECO:0000313" key="2">
    <source>
        <dbReference type="Proteomes" id="UP001444071"/>
    </source>
</evidence>
<proteinExistence type="predicted"/>
<organism evidence="1 2">
    <name type="scientific">Xenotaenia resolanae</name>
    <dbReference type="NCBI Taxonomy" id="208358"/>
    <lineage>
        <taxon>Eukaryota</taxon>
        <taxon>Metazoa</taxon>
        <taxon>Chordata</taxon>
        <taxon>Craniata</taxon>
        <taxon>Vertebrata</taxon>
        <taxon>Euteleostomi</taxon>
        <taxon>Actinopterygii</taxon>
        <taxon>Neopterygii</taxon>
        <taxon>Teleostei</taxon>
        <taxon>Neoteleostei</taxon>
        <taxon>Acanthomorphata</taxon>
        <taxon>Ovalentaria</taxon>
        <taxon>Atherinomorphae</taxon>
        <taxon>Cyprinodontiformes</taxon>
        <taxon>Goodeidae</taxon>
        <taxon>Xenotaenia</taxon>
    </lineage>
</organism>
<comment type="caution">
    <text evidence="1">The sequence shown here is derived from an EMBL/GenBank/DDBJ whole genome shotgun (WGS) entry which is preliminary data.</text>
</comment>
<dbReference type="EMBL" id="JAHRIM010010191">
    <property type="protein sequence ID" value="MEQ2260132.1"/>
    <property type="molecule type" value="Genomic_DNA"/>
</dbReference>
<evidence type="ECO:0000313" key="1">
    <source>
        <dbReference type="EMBL" id="MEQ2260132.1"/>
    </source>
</evidence>
<sequence>WLLTNRQEERESGRRKQRGTTEFGVFDSSHIVGAWEHHVHQRSPSRCTPSTGVPDLHLIVDALEVHLGAKPPVLRCQSVLPMCTCEVWVDSFIQNLVLTWITYQQFDLGFPSIWLFGLAP</sequence>
<accession>A0ABV0VSC5</accession>
<gene>
    <name evidence="1" type="ORF">XENORESO_004567</name>
</gene>
<name>A0ABV0VSC5_9TELE</name>
<keyword evidence="2" id="KW-1185">Reference proteome</keyword>
<dbReference type="Proteomes" id="UP001444071">
    <property type="component" value="Unassembled WGS sequence"/>
</dbReference>
<protein>
    <submittedName>
        <fullName evidence="1">Uncharacterized protein</fullName>
    </submittedName>
</protein>
<feature type="non-terminal residue" evidence="1">
    <location>
        <position position="1"/>
    </location>
</feature>
<reference evidence="1 2" key="1">
    <citation type="submission" date="2021-06" db="EMBL/GenBank/DDBJ databases">
        <authorList>
            <person name="Palmer J.M."/>
        </authorList>
    </citation>
    <scope>NUCLEOTIDE SEQUENCE [LARGE SCALE GENOMIC DNA]</scope>
    <source>
        <strain evidence="1 2">XR_2019</strain>
        <tissue evidence="1">Muscle</tissue>
    </source>
</reference>